<dbReference type="InterPro" id="IPR011527">
    <property type="entry name" value="ABC1_TM_dom"/>
</dbReference>
<evidence type="ECO:0000256" key="6">
    <source>
        <dbReference type="ARBA" id="ARBA00022737"/>
    </source>
</evidence>
<evidence type="ECO:0000256" key="5">
    <source>
        <dbReference type="ARBA" id="ARBA00022692"/>
    </source>
</evidence>
<proteinExistence type="inferred from homology"/>
<feature type="transmembrane region" description="Helical" evidence="14">
    <location>
        <begin position="367"/>
        <end position="386"/>
    </location>
</feature>
<evidence type="ECO:0000256" key="8">
    <source>
        <dbReference type="ARBA" id="ARBA00022840"/>
    </source>
</evidence>
<feature type="transmembrane region" description="Helical" evidence="14">
    <location>
        <begin position="253"/>
        <end position="270"/>
    </location>
</feature>
<dbReference type="EC" id="7.6.2.2" evidence="3"/>
<keyword evidence="5 14" id="KW-0812">Transmembrane</keyword>
<reference evidence="17" key="1">
    <citation type="submission" date="2015-12" db="EMBL/GenBank/DDBJ databases">
        <title>De novo transcriptome assembly of four potential Pierce s Disease insect vectors from Arizona vineyards.</title>
        <authorList>
            <person name="Tassone E.E."/>
        </authorList>
    </citation>
    <scope>NUCLEOTIDE SEQUENCE</scope>
</reference>
<dbReference type="GO" id="GO:0090374">
    <property type="term" value="P:oligopeptide export from mitochondrion"/>
    <property type="evidence" value="ECO:0007669"/>
    <property type="project" value="TreeGrafter"/>
</dbReference>
<dbReference type="PROSITE" id="PS50893">
    <property type="entry name" value="ABC_TRANSPORTER_2"/>
    <property type="match status" value="2"/>
</dbReference>
<keyword evidence="7" id="KW-0547">Nucleotide-binding</keyword>
<comment type="subcellular location">
    <subcellularLocation>
        <location evidence="1">Membrane</location>
        <topology evidence="1">Multi-pass membrane protein</topology>
    </subcellularLocation>
</comment>
<evidence type="ECO:0000256" key="9">
    <source>
        <dbReference type="ARBA" id="ARBA00022967"/>
    </source>
</evidence>
<evidence type="ECO:0000256" key="2">
    <source>
        <dbReference type="ARBA" id="ARBA00007577"/>
    </source>
</evidence>
<dbReference type="CDD" id="cd18578">
    <property type="entry name" value="ABC_6TM_Pgp_ABCB1_D2_like"/>
    <property type="match status" value="1"/>
</dbReference>
<dbReference type="FunFam" id="3.40.50.300:FF:000205">
    <property type="entry name" value="ABC transporter B family member 4"/>
    <property type="match status" value="1"/>
</dbReference>
<keyword evidence="12" id="KW-0325">Glycoprotein</keyword>
<keyword evidence="8" id="KW-0067">ATP-binding</keyword>
<evidence type="ECO:0000313" key="17">
    <source>
        <dbReference type="EMBL" id="JAS17290.1"/>
    </source>
</evidence>
<dbReference type="InterPro" id="IPR003593">
    <property type="entry name" value="AAA+_ATPase"/>
</dbReference>
<keyword evidence="11 14" id="KW-0472">Membrane</keyword>
<dbReference type="EMBL" id="GEDC01020008">
    <property type="protein sequence ID" value="JAS17290.1"/>
    <property type="molecule type" value="Transcribed_RNA"/>
</dbReference>
<dbReference type="SUPFAM" id="SSF52540">
    <property type="entry name" value="P-loop containing nucleoside triphosphate hydrolases"/>
    <property type="match status" value="2"/>
</dbReference>
<name>A0A1B6CUX9_9HEMI</name>
<dbReference type="InterPro" id="IPR036640">
    <property type="entry name" value="ABC1_TM_sf"/>
</dbReference>
<protein>
    <recommendedName>
        <fullName evidence="3">ABC-type xenobiotic transporter</fullName>
        <ecNumber evidence="3">7.6.2.2</ecNumber>
    </recommendedName>
</protein>
<keyword evidence="10 14" id="KW-1133">Transmembrane helix</keyword>
<accession>A0A1B6CUX9</accession>
<dbReference type="GO" id="GO:0097254">
    <property type="term" value="P:renal tubular secretion"/>
    <property type="evidence" value="ECO:0007669"/>
    <property type="project" value="UniProtKB-ARBA"/>
</dbReference>
<feature type="transmembrane region" description="Helical" evidence="14">
    <location>
        <begin position="1006"/>
        <end position="1026"/>
    </location>
</feature>
<dbReference type="CDD" id="cd03249">
    <property type="entry name" value="ABC_MTABC3_MDL1_MDL2"/>
    <property type="match status" value="2"/>
</dbReference>
<dbReference type="GO" id="GO:0005743">
    <property type="term" value="C:mitochondrial inner membrane"/>
    <property type="evidence" value="ECO:0007669"/>
    <property type="project" value="TreeGrafter"/>
</dbReference>
<dbReference type="SMART" id="SM00382">
    <property type="entry name" value="AAA"/>
    <property type="match status" value="2"/>
</dbReference>
<feature type="transmembrane region" description="Helical" evidence="14">
    <location>
        <begin position="227"/>
        <end position="247"/>
    </location>
</feature>
<keyword evidence="6" id="KW-0677">Repeat</keyword>
<dbReference type="InterPro" id="IPR027417">
    <property type="entry name" value="P-loop_NTPase"/>
</dbReference>
<sequence>MVCEKNEETILLISNKEVDYGATNGKKSSSKENQTRQSKGLTGLFRYATKWDLVLLSIGILFSTIHGASFPILALVFGQMTNTFLKQVSKGFVEKETYDYADSGLNLTDDFVISQMRLSSTVTTSNFSSLLDRNYPETLSPKEFTLYMETFSVYYLFIGLGVLIAAFIQILCWELACERQVHHLRRIFFQQMLRQDISWYDVNDKGDLSTKLSDDVERVREGIGSKFSMVTQYVATFVSGITVGLLVNWRLTSVLLILAPVLIGSSAYIARMASSTAEREQLKYAIAGGIASEVLNCIRTVVSFGGEMKEITRYGKALDEGRKLAMKKYYNMIFGLLFTTFLMYAQYSVAYYYGAQLIEEGFCTPGSVFTVFFSVLAGAYTLGNALPYLNSIGTAMGAATSVFEVVDRVPKIDPYSNRGLVPNKINGHLQFQNVTFSYPARPSIQVLKNFSLNIEPGQTIALVGTSGGGKSTVVSLLLRLYDIASGEITLDGIPIKDLNLNWWRSQIGVVSQEPVLFGTTIADNIRYGRQDIDQNDIEMAAVMANAHNFIESLPEGYNTLVGDRGAKLSGGQKQRIAIARALVRDPKILLLDEATSALDAYGEAIVQEALERAMLGRTTLVIAHRLSTVKKADVIHAIANGAIVESGTHKELIDKKGIYFGLVLAQANEREDNGFTSGEDFIEYNDGSIYTTEYKEKQSSFSIRDVATVLEPEIKIEDKKVDENIASSFRIKKLIHLTLPEWRWNLLSFGAAICVGCTVPIFAYLYGEIFVTFTLGKDDLQRMSLFWSLMFVALGIYGGASIAIQCYGVVVASEMLIMRVRLLAFSNILRQSISWFDLETNSCGKIITRLARDAPNIKGAAGFRGAQTINSIVTLLAALGMAFYYGWKLAFLLLAAVPLISAGAYQQMKMLRRHQQRDGKYMDDAGRVASECMQNVRTVQSLGNELMFVQLYMKYLELPLKEAKKQAYAYALVFSLSQVVVYLMYAGAFRFGAYLIEIGDMTATDVFKVFFALAFCAAAVGTASAYSQDYSKAKFAAAQLFQLIDEKSDIDVVSCIGVKPVIRGKITFKNVYFHYPSRTDVEVLHNLNFSVEPGKTLALVGASGCGKSTVVSLLERFYDPSQGRVWVDDIDIKAMNIRHLRSHIGVVTQEPVLFDCSIRDNIAYGVEGAEDYNPRVLFHNIMSAAKLANIHDFVISLPQGYDTLVGDKGSQLSGGQKQRIAIARALIRNPKILLLDEATSALDVESEKVVQEALDKAREGRTCIIIAHRLSTIENADWIAVMHHGEVVEQGTHTTLKLKRGRYYKLIKKQQL</sequence>
<gene>
    <name evidence="17" type="ORF">g.25210</name>
</gene>
<comment type="similarity">
    <text evidence="2">Belongs to the ABC transporter superfamily. ABCB family. Multidrug resistance exporter (TC 3.A.1.201) subfamily.</text>
</comment>
<dbReference type="GO" id="GO:0017085">
    <property type="term" value="P:response to insecticide"/>
    <property type="evidence" value="ECO:0007669"/>
    <property type="project" value="UniProtKB-ARBA"/>
</dbReference>
<feature type="transmembrane region" description="Helical" evidence="14">
    <location>
        <begin position="153"/>
        <end position="176"/>
    </location>
</feature>
<keyword evidence="4" id="KW-0813">Transport</keyword>
<evidence type="ECO:0000256" key="7">
    <source>
        <dbReference type="ARBA" id="ARBA00022741"/>
    </source>
</evidence>
<dbReference type="InterPro" id="IPR039421">
    <property type="entry name" value="Type_1_exporter"/>
</dbReference>
<feature type="transmembrane region" description="Helical" evidence="14">
    <location>
        <begin position="891"/>
        <end position="908"/>
    </location>
</feature>
<dbReference type="Pfam" id="PF00664">
    <property type="entry name" value="ABC_membrane"/>
    <property type="match status" value="2"/>
</dbReference>
<dbReference type="Gene3D" id="3.40.50.300">
    <property type="entry name" value="P-loop containing nucleotide triphosphate hydrolases"/>
    <property type="match status" value="2"/>
</dbReference>
<dbReference type="InterPro" id="IPR017871">
    <property type="entry name" value="ABC_transporter-like_CS"/>
</dbReference>
<comment type="catalytic activity">
    <reaction evidence="13">
        <text>ATP + H2O + xenobioticSide 1 = ADP + phosphate + xenobioticSide 2.</text>
        <dbReference type="EC" id="7.6.2.2"/>
    </reaction>
</comment>
<dbReference type="FunFam" id="3.40.50.300:FF:000479">
    <property type="entry name" value="Multidrug resistance protein 1A"/>
    <property type="match status" value="1"/>
</dbReference>
<feature type="domain" description="ABC transmembrane type-1" evidence="16">
    <location>
        <begin position="746"/>
        <end position="1032"/>
    </location>
</feature>
<evidence type="ECO:0000256" key="4">
    <source>
        <dbReference type="ARBA" id="ARBA00022448"/>
    </source>
</evidence>
<feature type="transmembrane region" description="Helical" evidence="14">
    <location>
        <begin position="329"/>
        <end position="347"/>
    </location>
</feature>
<dbReference type="Gene3D" id="1.20.1560.10">
    <property type="entry name" value="ABC transporter type 1, transmembrane domain"/>
    <property type="match status" value="1"/>
</dbReference>
<feature type="domain" description="ABC transporter" evidence="15">
    <location>
        <begin position="1066"/>
        <end position="1309"/>
    </location>
</feature>
<evidence type="ECO:0000256" key="12">
    <source>
        <dbReference type="ARBA" id="ARBA00023180"/>
    </source>
</evidence>
<organism evidence="17">
    <name type="scientific">Clastoptera arizonana</name>
    <name type="common">Arizona spittle bug</name>
    <dbReference type="NCBI Taxonomy" id="38151"/>
    <lineage>
        <taxon>Eukaryota</taxon>
        <taxon>Metazoa</taxon>
        <taxon>Ecdysozoa</taxon>
        <taxon>Arthropoda</taxon>
        <taxon>Hexapoda</taxon>
        <taxon>Insecta</taxon>
        <taxon>Pterygota</taxon>
        <taxon>Neoptera</taxon>
        <taxon>Paraneoptera</taxon>
        <taxon>Hemiptera</taxon>
        <taxon>Auchenorrhyncha</taxon>
        <taxon>Cercopoidea</taxon>
        <taxon>Clastopteridae</taxon>
        <taxon>Clastoptera</taxon>
    </lineage>
</organism>
<feature type="transmembrane region" description="Helical" evidence="14">
    <location>
        <begin position="868"/>
        <end position="885"/>
    </location>
</feature>
<dbReference type="PANTHER" id="PTHR43394:SF27">
    <property type="entry name" value="ATP-DEPENDENT TRANSLOCASE ABCB1-LIKE"/>
    <property type="match status" value="1"/>
</dbReference>
<dbReference type="GO" id="GO:0005524">
    <property type="term" value="F:ATP binding"/>
    <property type="evidence" value="ECO:0007669"/>
    <property type="project" value="UniProtKB-KW"/>
</dbReference>
<evidence type="ECO:0000256" key="13">
    <source>
        <dbReference type="ARBA" id="ARBA00034018"/>
    </source>
</evidence>
<evidence type="ECO:0000256" key="3">
    <source>
        <dbReference type="ARBA" id="ARBA00012191"/>
    </source>
</evidence>
<keyword evidence="9" id="KW-1278">Translocase</keyword>
<feature type="domain" description="ABC transmembrane type-1" evidence="16">
    <location>
        <begin position="58"/>
        <end position="394"/>
    </location>
</feature>
<evidence type="ECO:0000256" key="14">
    <source>
        <dbReference type="SAM" id="Phobius"/>
    </source>
</evidence>
<evidence type="ECO:0000256" key="1">
    <source>
        <dbReference type="ARBA" id="ARBA00004141"/>
    </source>
</evidence>
<dbReference type="PROSITE" id="PS00211">
    <property type="entry name" value="ABC_TRANSPORTER_1"/>
    <property type="match status" value="2"/>
</dbReference>
<feature type="transmembrane region" description="Helical" evidence="14">
    <location>
        <begin position="786"/>
        <end position="812"/>
    </location>
</feature>
<dbReference type="PROSITE" id="PS50929">
    <property type="entry name" value="ABC_TM1F"/>
    <property type="match status" value="2"/>
</dbReference>
<dbReference type="InterPro" id="IPR003439">
    <property type="entry name" value="ABC_transporter-like_ATP-bd"/>
</dbReference>
<feature type="transmembrane region" description="Helical" evidence="14">
    <location>
        <begin position="742"/>
        <end position="766"/>
    </location>
</feature>
<dbReference type="PANTHER" id="PTHR43394">
    <property type="entry name" value="ATP-DEPENDENT PERMEASE MDL1, MITOCHONDRIAL"/>
    <property type="match status" value="1"/>
</dbReference>
<dbReference type="FunFam" id="1.20.1560.10:FF:000009">
    <property type="entry name" value="ABC transporter B family member 1"/>
    <property type="match status" value="1"/>
</dbReference>
<dbReference type="GO" id="GO:0015421">
    <property type="term" value="F:ABC-type oligopeptide transporter activity"/>
    <property type="evidence" value="ECO:0007669"/>
    <property type="project" value="TreeGrafter"/>
</dbReference>
<evidence type="ECO:0000256" key="11">
    <source>
        <dbReference type="ARBA" id="ARBA00023136"/>
    </source>
</evidence>
<dbReference type="SUPFAM" id="SSF90123">
    <property type="entry name" value="ABC transporter transmembrane region"/>
    <property type="match status" value="2"/>
</dbReference>
<evidence type="ECO:0000259" key="15">
    <source>
        <dbReference type="PROSITE" id="PS50893"/>
    </source>
</evidence>
<feature type="transmembrane region" description="Helical" evidence="14">
    <location>
        <begin position="967"/>
        <end position="986"/>
    </location>
</feature>
<feature type="transmembrane region" description="Helical" evidence="14">
    <location>
        <begin position="53"/>
        <end position="77"/>
    </location>
</feature>
<dbReference type="GO" id="GO:0008559">
    <property type="term" value="F:ABC-type xenobiotic transporter activity"/>
    <property type="evidence" value="ECO:0007669"/>
    <property type="project" value="UniProtKB-EC"/>
</dbReference>
<dbReference type="GO" id="GO:0016887">
    <property type="term" value="F:ATP hydrolysis activity"/>
    <property type="evidence" value="ECO:0007669"/>
    <property type="project" value="InterPro"/>
</dbReference>
<evidence type="ECO:0000259" key="16">
    <source>
        <dbReference type="PROSITE" id="PS50929"/>
    </source>
</evidence>
<feature type="domain" description="ABC transporter" evidence="15">
    <location>
        <begin position="429"/>
        <end position="665"/>
    </location>
</feature>
<evidence type="ECO:0000256" key="10">
    <source>
        <dbReference type="ARBA" id="ARBA00022989"/>
    </source>
</evidence>
<dbReference type="CDD" id="cd18577">
    <property type="entry name" value="ABC_6TM_Pgp_ABCB1_D1_like"/>
    <property type="match status" value="1"/>
</dbReference>
<dbReference type="Pfam" id="PF00005">
    <property type="entry name" value="ABC_tran"/>
    <property type="match status" value="2"/>
</dbReference>